<protein>
    <submittedName>
        <fullName evidence="2">DUF4102 domain-containing protein</fullName>
    </submittedName>
</protein>
<evidence type="ECO:0000313" key="1">
    <source>
        <dbReference type="Proteomes" id="UP000036681"/>
    </source>
</evidence>
<reference evidence="2" key="1">
    <citation type="submission" date="2017-02" db="UniProtKB">
        <authorList>
            <consortium name="WormBaseParasite"/>
        </authorList>
    </citation>
    <scope>IDENTIFICATION</scope>
</reference>
<sequence length="120" mass="14263">MLFHLAKFDYRRYATMLFHLAKVGSLLSSFLVELGAHLCSVLVLQRRFCLFYKHKKVSFKGESLIECGRYGASERAISRARDAQRSAPHLYTAEEEWEKFVLRRRMSTTRNRHERKRHVE</sequence>
<name>A0A0M3IEU3_ASCLU</name>
<keyword evidence="1" id="KW-1185">Reference proteome</keyword>
<dbReference type="WBParaSite" id="ALUE_0001666001-mRNA-1">
    <property type="protein sequence ID" value="ALUE_0001666001-mRNA-1"/>
    <property type="gene ID" value="ALUE_0001666001"/>
</dbReference>
<proteinExistence type="predicted"/>
<accession>A0A0M3IEU3</accession>
<organism evidence="1 2">
    <name type="scientific">Ascaris lumbricoides</name>
    <name type="common">Giant roundworm</name>
    <dbReference type="NCBI Taxonomy" id="6252"/>
    <lineage>
        <taxon>Eukaryota</taxon>
        <taxon>Metazoa</taxon>
        <taxon>Ecdysozoa</taxon>
        <taxon>Nematoda</taxon>
        <taxon>Chromadorea</taxon>
        <taxon>Rhabditida</taxon>
        <taxon>Spirurina</taxon>
        <taxon>Ascaridomorpha</taxon>
        <taxon>Ascaridoidea</taxon>
        <taxon>Ascarididae</taxon>
        <taxon>Ascaris</taxon>
    </lineage>
</organism>
<dbReference type="Proteomes" id="UP000036681">
    <property type="component" value="Unplaced"/>
</dbReference>
<evidence type="ECO:0000313" key="2">
    <source>
        <dbReference type="WBParaSite" id="ALUE_0001666001-mRNA-1"/>
    </source>
</evidence>
<dbReference type="AlphaFoldDB" id="A0A0M3IEU3"/>